<evidence type="ECO:0000256" key="2">
    <source>
        <dbReference type="ARBA" id="ARBA00004651"/>
    </source>
</evidence>
<dbReference type="PROSITE" id="PS50894">
    <property type="entry name" value="HPT"/>
    <property type="match status" value="1"/>
</dbReference>
<dbReference type="Pfam" id="PF02518">
    <property type="entry name" value="HATPase_c"/>
    <property type="match status" value="1"/>
</dbReference>
<dbReference type="InterPro" id="IPR011006">
    <property type="entry name" value="CheY-like_superfamily"/>
</dbReference>
<name>A0A2C9CAN4_KUEST</name>
<dbReference type="CDD" id="cd17546">
    <property type="entry name" value="REC_hyHK_CKI1_RcsC-like"/>
    <property type="match status" value="1"/>
</dbReference>
<evidence type="ECO:0000259" key="21">
    <source>
        <dbReference type="PROSITE" id="PS50885"/>
    </source>
</evidence>
<keyword evidence="5 16" id="KW-0597">Phosphoprotein</keyword>
<dbReference type="PANTHER" id="PTHR45339">
    <property type="entry name" value="HYBRID SIGNAL TRANSDUCTION HISTIDINE KINASE J"/>
    <property type="match status" value="1"/>
</dbReference>
<feature type="domain" description="Response regulatory" evidence="20">
    <location>
        <begin position="573"/>
        <end position="694"/>
    </location>
</feature>
<dbReference type="PROSITE" id="PS50109">
    <property type="entry name" value="HIS_KIN"/>
    <property type="match status" value="1"/>
</dbReference>
<dbReference type="Pfam" id="PF00072">
    <property type="entry name" value="Response_reg"/>
    <property type="match status" value="2"/>
</dbReference>
<dbReference type="SUPFAM" id="SSF47384">
    <property type="entry name" value="Homodimeric domain of signal transducing histidine kinase"/>
    <property type="match status" value="1"/>
</dbReference>
<keyword evidence="10" id="KW-0067">ATP-binding</keyword>
<dbReference type="SMART" id="SM00387">
    <property type="entry name" value="HATPase_c"/>
    <property type="match status" value="1"/>
</dbReference>
<keyword evidence="24" id="KW-1185">Reference proteome</keyword>
<evidence type="ECO:0000256" key="15">
    <source>
        <dbReference type="PROSITE-ProRule" id="PRU00110"/>
    </source>
</evidence>
<feature type="modified residue" description="4-aspartylphosphate" evidence="16">
    <location>
        <position position="770"/>
    </location>
</feature>
<evidence type="ECO:0000256" key="9">
    <source>
        <dbReference type="ARBA" id="ARBA00022777"/>
    </source>
</evidence>
<evidence type="ECO:0000313" key="23">
    <source>
        <dbReference type="EMBL" id="SOH02658.1"/>
    </source>
</evidence>
<feature type="domain" description="Response regulatory" evidence="20">
    <location>
        <begin position="721"/>
        <end position="840"/>
    </location>
</feature>
<feature type="coiled-coil region" evidence="17">
    <location>
        <begin position="299"/>
        <end position="326"/>
    </location>
</feature>
<accession>A0A2C9CAN4</accession>
<evidence type="ECO:0000256" key="4">
    <source>
        <dbReference type="ARBA" id="ARBA00022475"/>
    </source>
</evidence>
<dbReference type="SUPFAM" id="SSF158472">
    <property type="entry name" value="HAMP domain-like"/>
    <property type="match status" value="1"/>
</dbReference>
<evidence type="ECO:0000256" key="14">
    <source>
        <dbReference type="ARBA" id="ARBA00068150"/>
    </source>
</evidence>
<dbReference type="Pfam" id="PF01627">
    <property type="entry name" value="Hpt"/>
    <property type="match status" value="1"/>
</dbReference>
<feature type="modified residue" description="Phosphohistidine" evidence="15">
    <location>
        <position position="915"/>
    </location>
</feature>
<dbReference type="CDD" id="cd16922">
    <property type="entry name" value="HATPase_EvgS-ArcB-TorS-like"/>
    <property type="match status" value="1"/>
</dbReference>
<dbReference type="PANTHER" id="PTHR45339:SF3">
    <property type="entry name" value="HISTIDINE KINASE"/>
    <property type="match status" value="1"/>
</dbReference>
<protein>
    <recommendedName>
        <fullName evidence="14">Sensory/regulatory protein RpfC</fullName>
        <ecNumber evidence="3">2.7.13.3</ecNumber>
    </recommendedName>
</protein>
<dbReference type="FunFam" id="1.10.287.130:FF:000002">
    <property type="entry name" value="Two-component osmosensing histidine kinase"/>
    <property type="match status" value="1"/>
</dbReference>
<feature type="transmembrane region" description="Helical" evidence="18">
    <location>
        <begin position="15"/>
        <end position="36"/>
    </location>
</feature>
<evidence type="ECO:0000256" key="10">
    <source>
        <dbReference type="ARBA" id="ARBA00022840"/>
    </source>
</evidence>
<feature type="transmembrane region" description="Helical" evidence="18">
    <location>
        <begin position="194"/>
        <end position="216"/>
    </location>
</feature>
<dbReference type="Gene3D" id="3.30.565.10">
    <property type="entry name" value="Histidine kinase-like ATPase, C-terminal domain"/>
    <property type="match status" value="1"/>
</dbReference>
<feature type="domain" description="HPt" evidence="22">
    <location>
        <begin position="876"/>
        <end position="967"/>
    </location>
</feature>
<comment type="catalytic activity">
    <reaction evidence="1">
        <text>ATP + protein L-histidine = ADP + protein N-phospho-L-histidine.</text>
        <dbReference type="EC" id="2.7.13.3"/>
    </reaction>
</comment>
<dbReference type="InterPro" id="IPR003661">
    <property type="entry name" value="HisK_dim/P_dom"/>
</dbReference>
<dbReference type="InterPro" id="IPR036890">
    <property type="entry name" value="HATPase_C_sf"/>
</dbReference>
<organism evidence="23 24">
    <name type="scientific">Kuenenia stuttgartiensis</name>
    <dbReference type="NCBI Taxonomy" id="174633"/>
    <lineage>
        <taxon>Bacteria</taxon>
        <taxon>Pseudomonadati</taxon>
        <taxon>Planctomycetota</taxon>
        <taxon>Candidatus Brocadiia</taxon>
        <taxon>Candidatus Brocadiales</taxon>
        <taxon>Candidatus Brocadiaceae</taxon>
        <taxon>Candidatus Kuenenia</taxon>
    </lineage>
</organism>
<reference evidence="24" key="1">
    <citation type="submission" date="2017-10" db="EMBL/GenBank/DDBJ databases">
        <authorList>
            <person name="Frank J."/>
        </authorList>
    </citation>
    <scope>NUCLEOTIDE SEQUENCE [LARGE SCALE GENOMIC DNA]</scope>
</reference>
<dbReference type="GO" id="GO:0005886">
    <property type="term" value="C:plasma membrane"/>
    <property type="evidence" value="ECO:0007669"/>
    <property type="project" value="UniProtKB-SubCell"/>
</dbReference>
<dbReference type="SUPFAM" id="SSF103190">
    <property type="entry name" value="Sensory domain-like"/>
    <property type="match status" value="1"/>
</dbReference>
<dbReference type="SMART" id="SM00388">
    <property type="entry name" value="HisKA"/>
    <property type="match status" value="1"/>
</dbReference>
<dbReference type="InterPro" id="IPR036097">
    <property type="entry name" value="HisK_dim/P_sf"/>
</dbReference>
<evidence type="ECO:0000256" key="18">
    <source>
        <dbReference type="SAM" id="Phobius"/>
    </source>
</evidence>
<dbReference type="KEGG" id="kst:KSMBR1_0138"/>
<dbReference type="EMBL" id="LT934425">
    <property type="protein sequence ID" value="SOH02658.1"/>
    <property type="molecule type" value="Genomic_DNA"/>
</dbReference>
<keyword evidence="7 18" id="KW-0812">Transmembrane</keyword>
<dbReference type="SMART" id="SM00304">
    <property type="entry name" value="HAMP"/>
    <property type="match status" value="1"/>
</dbReference>
<dbReference type="Gene3D" id="3.30.450.20">
    <property type="entry name" value="PAS domain"/>
    <property type="match status" value="1"/>
</dbReference>
<feature type="domain" description="HAMP" evidence="21">
    <location>
        <begin position="218"/>
        <end position="272"/>
    </location>
</feature>
<keyword evidence="6" id="KW-0808">Transferase</keyword>
<dbReference type="EC" id="2.7.13.3" evidence="3"/>
<gene>
    <name evidence="23" type="primary">gacS</name>
    <name evidence="23" type="ORF">KSMBR1_0138</name>
</gene>
<dbReference type="InterPro" id="IPR005467">
    <property type="entry name" value="His_kinase_dom"/>
</dbReference>
<proteinExistence type="predicted"/>
<dbReference type="Gene3D" id="6.10.340.10">
    <property type="match status" value="1"/>
</dbReference>
<dbReference type="Gene3D" id="1.20.120.160">
    <property type="entry name" value="HPT domain"/>
    <property type="match status" value="1"/>
</dbReference>
<dbReference type="PROSITE" id="PS50885">
    <property type="entry name" value="HAMP"/>
    <property type="match status" value="1"/>
</dbReference>
<dbReference type="AlphaFoldDB" id="A0A2C9CAN4"/>
<dbReference type="InterPro" id="IPR029151">
    <property type="entry name" value="Sensor-like_sf"/>
</dbReference>
<keyword evidence="12" id="KW-0902">Two-component regulatory system</keyword>
<keyword evidence="11 18" id="KW-1133">Transmembrane helix</keyword>
<dbReference type="PROSITE" id="PS50110">
    <property type="entry name" value="RESPONSE_REGULATORY"/>
    <property type="match status" value="2"/>
</dbReference>
<evidence type="ECO:0000256" key="16">
    <source>
        <dbReference type="PROSITE-ProRule" id="PRU00169"/>
    </source>
</evidence>
<dbReference type="PRINTS" id="PR00344">
    <property type="entry name" value="BCTRLSENSOR"/>
</dbReference>
<evidence type="ECO:0000256" key="3">
    <source>
        <dbReference type="ARBA" id="ARBA00012438"/>
    </source>
</evidence>
<evidence type="ECO:0000256" key="6">
    <source>
        <dbReference type="ARBA" id="ARBA00022679"/>
    </source>
</evidence>
<dbReference type="Pfam" id="PF00672">
    <property type="entry name" value="HAMP"/>
    <property type="match status" value="1"/>
</dbReference>
<dbReference type="GO" id="GO:0005524">
    <property type="term" value="F:ATP binding"/>
    <property type="evidence" value="ECO:0007669"/>
    <property type="project" value="UniProtKB-KW"/>
</dbReference>
<evidence type="ECO:0000256" key="13">
    <source>
        <dbReference type="ARBA" id="ARBA00064003"/>
    </source>
</evidence>
<evidence type="ECO:0000259" key="19">
    <source>
        <dbReference type="PROSITE" id="PS50109"/>
    </source>
</evidence>
<evidence type="ECO:0000256" key="11">
    <source>
        <dbReference type="ARBA" id="ARBA00022989"/>
    </source>
</evidence>
<dbReference type="CDD" id="cd00156">
    <property type="entry name" value="REC"/>
    <property type="match status" value="1"/>
</dbReference>
<evidence type="ECO:0000256" key="8">
    <source>
        <dbReference type="ARBA" id="ARBA00022741"/>
    </source>
</evidence>
<dbReference type="SUPFAM" id="SSF55874">
    <property type="entry name" value="ATPase domain of HSP90 chaperone/DNA topoisomerase II/histidine kinase"/>
    <property type="match status" value="1"/>
</dbReference>
<dbReference type="Gene3D" id="1.10.287.130">
    <property type="match status" value="1"/>
</dbReference>
<dbReference type="OrthoDB" id="9790669at2"/>
<dbReference type="InterPro" id="IPR003660">
    <property type="entry name" value="HAMP_dom"/>
</dbReference>
<keyword evidence="8" id="KW-0547">Nucleotide-binding</keyword>
<evidence type="ECO:0000259" key="22">
    <source>
        <dbReference type="PROSITE" id="PS50894"/>
    </source>
</evidence>
<dbReference type="Proteomes" id="UP000221734">
    <property type="component" value="Chromosome Kuenenia_stuttgartiensis_MBR1"/>
</dbReference>
<evidence type="ECO:0000259" key="20">
    <source>
        <dbReference type="PROSITE" id="PS50110"/>
    </source>
</evidence>
<dbReference type="InterPro" id="IPR036641">
    <property type="entry name" value="HPT_dom_sf"/>
</dbReference>
<evidence type="ECO:0000256" key="12">
    <source>
        <dbReference type="ARBA" id="ARBA00023012"/>
    </source>
</evidence>
<comment type="subunit">
    <text evidence="13">At low DSF concentrations, interacts with RpfF.</text>
</comment>
<keyword evidence="18" id="KW-0472">Membrane</keyword>
<dbReference type="InterPro" id="IPR004358">
    <property type="entry name" value="Sig_transdc_His_kin-like_C"/>
</dbReference>
<keyword evidence="17" id="KW-0175">Coiled coil</keyword>
<evidence type="ECO:0000256" key="5">
    <source>
        <dbReference type="ARBA" id="ARBA00022553"/>
    </source>
</evidence>
<dbReference type="InterPro" id="IPR003594">
    <property type="entry name" value="HATPase_dom"/>
</dbReference>
<feature type="modified residue" description="4-aspartylphosphate" evidence="16">
    <location>
        <position position="627"/>
    </location>
</feature>
<dbReference type="SUPFAM" id="SSF52172">
    <property type="entry name" value="CheY-like"/>
    <property type="match status" value="2"/>
</dbReference>
<dbReference type="CDD" id="cd00082">
    <property type="entry name" value="HisKA"/>
    <property type="match status" value="1"/>
</dbReference>
<dbReference type="SUPFAM" id="SSF47226">
    <property type="entry name" value="Histidine-containing phosphotransfer domain, HPT domain"/>
    <property type="match status" value="1"/>
</dbReference>
<dbReference type="FunFam" id="3.30.565.10:FF:000010">
    <property type="entry name" value="Sensor histidine kinase RcsC"/>
    <property type="match status" value="1"/>
</dbReference>
<dbReference type="Gene3D" id="3.40.50.2300">
    <property type="match status" value="2"/>
</dbReference>
<feature type="domain" description="Histidine kinase" evidence="19">
    <location>
        <begin position="333"/>
        <end position="554"/>
    </location>
</feature>
<keyword evidence="9" id="KW-0418">Kinase</keyword>
<evidence type="ECO:0000256" key="17">
    <source>
        <dbReference type="SAM" id="Coils"/>
    </source>
</evidence>
<evidence type="ECO:0000256" key="7">
    <source>
        <dbReference type="ARBA" id="ARBA00022692"/>
    </source>
</evidence>
<keyword evidence="4" id="KW-1003">Cell membrane</keyword>
<dbReference type="CDD" id="cd06225">
    <property type="entry name" value="HAMP"/>
    <property type="match status" value="1"/>
</dbReference>
<evidence type="ECO:0000256" key="1">
    <source>
        <dbReference type="ARBA" id="ARBA00000085"/>
    </source>
</evidence>
<evidence type="ECO:0000313" key="24">
    <source>
        <dbReference type="Proteomes" id="UP000221734"/>
    </source>
</evidence>
<dbReference type="InterPro" id="IPR008207">
    <property type="entry name" value="Sig_transdc_His_kin_Hpt_dom"/>
</dbReference>
<dbReference type="SMART" id="SM00448">
    <property type="entry name" value="REC"/>
    <property type="match status" value="2"/>
</dbReference>
<comment type="subcellular location">
    <subcellularLocation>
        <location evidence="2">Cell membrane</location>
        <topology evidence="2">Multi-pass membrane protein</topology>
    </subcellularLocation>
</comment>
<dbReference type="Pfam" id="PF00512">
    <property type="entry name" value="HisKA"/>
    <property type="match status" value="1"/>
</dbReference>
<dbReference type="GO" id="GO:0000155">
    <property type="term" value="F:phosphorelay sensor kinase activity"/>
    <property type="evidence" value="ECO:0007669"/>
    <property type="project" value="InterPro"/>
</dbReference>
<sequence>MTMNIRTRNSIKWKLLITMLGLIIGLLTILTLVQIYSQKEILTGELEQRIELIKDNLRKQGKTLSDNLAFQVEDALASFNLLDIFSKTNKAVRENTDLKYIILADLKGFALIHTLKPELNDSILSGGDDTFAIAQKNATINEFEKDGTPYMEFIVPIHVSADQWGALRLGYSLENLYQILSASRHKIKEQIFNIIIRSGLTTIVFIAIGSCLVLFLSSRLAQPLIKLAQMAQELANGNFSVSENSILNSKDEIGVLAQTFSIMSKELKNYYEILEDYSHSLAMRVEERTAELLKSNNLLKQEIDERHRIEAELEKAREAAVAANNAKSEFLASMSHEIRTPMNAIIGMSDLLWETMLTPKQSEYVKVFRNAGENLLQIINDILDLSKVEAGQITIEHIEFNLREQIEKTCEVMAFRAHEKGLELNCHLAEDIPTSFIGDPVRLHQILTNLIGNAIKFTRTGEILLTGKRNKLPGKKGMLLFLVSDTGIGLPEEKQSIIFNIFSQVDSSTTRQYGGTGLGLAICKRLVELMDGEIWVESTPGKGSTFYFTVTFDVHPKPQEQKEIPLSGAEKPYVLIIDDNATNRMILRDMLHGWDIPVAEAEGGENGINELKRARNAGTPYNLLLLDCRMPGMDGFQIARSVKNDPELAGLIIMMFTSDNKSGDVARAKELGITTYLVKPIKRHDLLTSINAVIDPQKTIPFTGPASRTVIQIPESVPTRQLLLVEDYYHNRVLIQAYLNKTNFKVDVVENGLECLEKFKNEKYDLVLMDIQMPVMDGYTATREIRRYEMELGLKATPVIALTAHAFKGDEQKSIDAGCNCHLIKPIKKQTLIDAIHKYVPLHANYTPATDGEKAAFSAGKVTNEITVENKLFVSINPIFKNVTPEFIEDVRSDIMTMTAALQNTDYKTIETLAHRLKGASGGYGFDELTDMGKFLEISAKNRHVAEMQKWIHAMSQYIEQVEIVYE</sequence>
<dbReference type="InterPro" id="IPR001789">
    <property type="entry name" value="Sig_transdc_resp-reg_receiver"/>
</dbReference>